<dbReference type="AlphaFoldDB" id="A0AAW1SXG0"/>
<dbReference type="Pfam" id="PF23262">
    <property type="entry name" value="NFD4_C"/>
    <property type="match status" value="1"/>
</dbReference>
<dbReference type="Proteomes" id="UP001485043">
    <property type="component" value="Unassembled WGS sequence"/>
</dbReference>
<keyword evidence="2 5" id="KW-0812">Transmembrane</keyword>
<organism evidence="7 8">
    <name type="scientific">Apatococcus fuscideae</name>
    <dbReference type="NCBI Taxonomy" id="2026836"/>
    <lineage>
        <taxon>Eukaryota</taxon>
        <taxon>Viridiplantae</taxon>
        <taxon>Chlorophyta</taxon>
        <taxon>core chlorophytes</taxon>
        <taxon>Trebouxiophyceae</taxon>
        <taxon>Chlorellales</taxon>
        <taxon>Chlorellaceae</taxon>
        <taxon>Apatococcus</taxon>
    </lineage>
</organism>
<evidence type="ECO:0000256" key="2">
    <source>
        <dbReference type="ARBA" id="ARBA00022692"/>
    </source>
</evidence>
<accession>A0AAW1SXG0</accession>
<dbReference type="PANTHER" id="PTHR21576:SF158">
    <property type="entry name" value="RIBOSOMAL RNA-PROCESSING PROTEIN 12-LIKE CONSERVED DOMAIN-CONTAINING PROTEIN"/>
    <property type="match status" value="1"/>
</dbReference>
<dbReference type="EMBL" id="JALJOV010000706">
    <property type="protein sequence ID" value="KAK9861758.1"/>
    <property type="molecule type" value="Genomic_DNA"/>
</dbReference>
<feature type="transmembrane region" description="Helical" evidence="5">
    <location>
        <begin position="80"/>
        <end position="102"/>
    </location>
</feature>
<feature type="transmembrane region" description="Helical" evidence="5">
    <location>
        <begin position="152"/>
        <end position="174"/>
    </location>
</feature>
<evidence type="ECO:0000313" key="8">
    <source>
        <dbReference type="Proteomes" id="UP001485043"/>
    </source>
</evidence>
<comment type="subcellular location">
    <subcellularLocation>
        <location evidence="1">Membrane</location>
        <topology evidence="1">Multi-pass membrane protein</topology>
    </subcellularLocation>
</comment>
<dbReference type="InterPro" id="IPR036259">
    <property type="entry name" value="MFS_trans_sf"/>
</dbReference>
<name>A0AAW1SXG0_9CHLO</name>
<dbReference type="Gene3D" id="1.20.1250.20">
    <property type="entry name" value="MFS general substrate transporter like domains"/>
    <property type="match status" value="1"/>
</dbReference>
<feature type="domain" description="Major facilitator superfamily (MFS) profile" evidence="6">
    <location>
        <begin position="1"/>
        <end position="178"/>
    </location>
</feature>
<protein>
    <recommendedName>
        <fullName evidence="6">Major facilitator superfamily (MFS) profile domain-containing protein</fullName>
    </recommendedName>
</protein>
<keyword evidence="4 5" id="KW-0472">Membrane</keyword>
<dbReference type="GO" id="GO:0016020">
    <property type="term" value="C:membrane"/>
    <property type="evidence" value="ECO:0007669"/>
    <property type="project" value="UniProtKB-SubCell"/>
</dbReference>
<evidence type="ECO:0000313" key="7">
    <source>
        <dbReference type="EMBL" id="KAK9861758.1"/>
    </source>
</evidence>
<evidence type="ECO:0000259" key="6">
    <source>
        <dbReference type="PROSITE" id="PS50850"/>
    </source>
</evidence>
<proteinExistence type="predicted"/>
<dbReference type="SUPFAM" id="SSF103473">
    <property type="entry name" value="MFS general substrate transporter"/>
    <property type="match status" value="1"/>
</dbReference>
<evidence type="ECO:0000256" key="3">
    <source>
        <dbReference type="ARBA" id="ARBA00022989"/>
    </source>
</evidence>
<dbReference type="GO" id="GO:0022857">
    <property type="term" value="F:transmembrane transporter activity"/>
    <property type="evidence" value="ECO:0007669"/>
    <property type="project" value="InterPro"/>
</dbReference>
<evidence type="ECO:0000256" key="4">
    <source>
        <dbReference type="ARBA" id="ARBA00023136"/>
    </source>
</evidence>
<feature type="transmembrane region" description="Helical" evidence="5">
    <location>
        <begin position="16"/>
        <end position="37"/>
    </location>
</feature>
<feature type="transmembrane region" description="Helical" evidence="5">
    <location>
        <begin position="49"/>
        <end position="68"/>
    </location>
</feature>
<dbReference type="PANTHER" id="PTHR21576">
    <property type="entry name" value="UNCHARACTERIZED NODULIN-LIKE PROTEIN"/>
    <property type="match status" value="1"/>
</dbReference>
<dbReference type="InterPro" id="IPR056555">
    <property type="entry name" value="NFD4_C"/>
</dbReference>
<keyword evidence="8" id="KW-1185">Reference proteome</keyword>
<dbReference type="PROSITE" id="PS50850">
    <property type="entry name" value="MFS"/>
    <property type="match status" value="1"/>
</dbReference>
<comment type="caution">
    <text evidence="7">The sequence shown here is derived from an EMBL/GenBank/DDBJ whole genome shotgun (WGS) entry which is preliminary data.</text>
</comment>
<sequence length="248" mass="27177">MVIALDPSPGRNVSRVVYVSIFSIANCLGRLISGYLPDKLMHKRRIPRTIPLMFVTLFTLTAALLNAFSNLDLLNGASFLSGFAFGAGQGLTPSVTSELFGLENFASNYSFLQLGPALGSYLLATLLAGTVYQRGVSKQGESSNTCYGSGCFRLTFIVISVLAGLAVILSLVLWQRTRKTYAAVIEQQVSERQRRGIRAEFRGGQEILETFIWENRLLETLLGRGRMLVGNLQTSLERLPEKMQGGCP</sequence>
<evidence type="ECO:0000256" key="5">
    <source>
        <dbReference type="SAM" id="Phobius"/>
    </source>
</evidence>
<gene>
    <name evidence="7" type="ORF">WJX84_002603</name>
</gene>
<dbReference type="InterPro" id="IPR020846">
    <property type="entry name" value="MFS_dom"/>
</dbReference>
<evidence type="ECO:0000256" key="1">
    <source>
        <dbReference type="ARBA" id="ARBA00004141"/>
    </source>
</evidence>
<keyword evidence="3 5" id="KW-1133">Transmembrane helix</keyword>
<feature type="transmembrane region" description="Helical" evidence="5">
    <location>
        <begin position="114"/>
        <end position="132"/>
    </location>
</feature>
<reference evidence="7 8" key="1">
    <citation type="journal article" date="2024" name="Nat. Commun.">
        <title>Phylogenomics reveals the evolutionary origins of lichenization in chlorophyte algae.</title>
        <authorList>
            <person name="Puginier C."/>
            <person name="Libourel C."/>
            <person name="Otte J."/>
            <person name="Skaloud P."/>
            <person name="Haon M."/>
            <person name="Grisel S."/>
            <person name="Petersen M."/>
            <person name="Berrin J.G."/>
            <person name="Delaux P.M."/>
            <person name="Dal Grande F."/>
            <person name="Keller J."/>
        </authorList>
    </citation>
    <scope>NUCLEOTIDE SEQUENCE [LARGE SCALE GENOMIC DNA]</scope>
    <source>
        <strain evidence="7 8">SAG 2523</strain>
    </source>
</reference>